<gene>
    <name evidence="2" type="primary">AI1</name>
</gene>
<reference evidence="2" key="1">
    <citation type="submission" date="2017-09" db="EMBL/GenBank/DDBJ databases">
        <title>Your Publication.</title>
        <authorList>
            <person name="Keepers K.G."/>
            <person name="Pogoda C.S."/>
            <person name="Hamsher S.E."/>
            <person name="Stepanek J.G."/>
            <person name="Kane N.C."/>
            <person name="Kociolek J.P."/>
        </authorList>
    </citation>
    <scope>NUCLEOTIDE SEQUENCE</scope>
</reference>
<dbReference type="PANTHER" id="PTHR34047:SF10">
    <property type="entry name" value="GROUP II INTRON-ASSOCIATED OPEN READING FRAME"/>
    <property type="match status" value="1"/>
</dbReference>
<accession>A0A2R4A3Q3</accession>
<name>A0A2R4A3Q3_9STRA</name>
<dbReference type="AlphaFoldDB" id="A0A2R4A3Q3"/>
<dbReference type="InterPro" id="IPR051083">
    <property type="entry name" value="GrpII_Intron_Splice-Mob/Def"/>
</dbReference>
<keyword evidence="2" id="KW-0496">Mitochondrion</keyword>
<geneLocation type="mitochondrion" evidence="2"/>
<dbReference type="CDD" id="cd01651">
    <property type="entry name" value="RT_G2_intron"/>
    <property type="match status" value="1"/>
</dbReference>
<dbReference type="Pfam" id="PF13655">
    <property type="entry name" value="RVT_N"/>
    <property type="match status" value="1"/>
</dbReference>
<proteinExistence type="predicted"/>
<dbReference type="EMBL" id="MF997424">
    <property type="protein sequence ID" value="AVR57702.1"/>
    <property type="molecule type" value="Genomic_DNA"/>
</dbReference>
<evidence type="ECO:0000313" key="2">
    <source>
        <dbReference type="EMBL" id="AVR57702.1"/>
    </source>
</evidence>
<dbReference type="PANTHER" id="PTHR34047">
    <property type="entry name" value="NUCLEAR INTRON MATURASE 1, MITOCHONDRIAL-RELATED"/>
    <property type="match status" value="1"/>
</dbReference>
<organism evidence="2">
    <name type="scientific">Halamphora calidilacuna</name>
    <dbReference type="NCBI Taxonomy" id="2133758"/>
    <lineage>
        <taxon>Eukaryota</taxon>
        <taxon>Sar</taxon>
        <taxon>Stramenopiles</taxon>
        <taxon>Ochrophyta</taxon>
        <taxon>Bacillariophyta</taxon>
        <taxon>Bacillariophyceae</taxon>
        <taxon>Bacillariophycidae</taxon>
        <taxon>Naviculales</taxon>
        <taxon>Amphipleuraceae</taxon>
        <taxon>Halamphora</taxon>
    </lineage>
</organism>
<dbReference type="Pfam" id="PF00078">
    <property type="entry name" value="RVT_1"/>
    <property type="match status" value="1"/>
</dbReference>
<evidence type="ECO:0000259" key="1">
    <source>
        <dbReference type="PROSITE" id="PS50878"/>
    </source>
</evidence>
<feature type="domain" description="Reverse transcriptase" evidence="1">
    <location>
        <begin position="47"/>
        <end position="298"/>
    </location>
</feature>
<dbReference type="InterPro" id="IPR043502">
    <property type="entry name" value="DNA/RNA_pol_sf"/>
</dbReference>
<dbReference type="SUPFAM" id="SSF56672">
    <property type="entry name" value="DNA/RNA polymerases"/>
    <property type="match status" value="1"/>
</dbReference>
<sequence>MFRLQRILLSSQAAKLKAVRRVTQDNRGKKTAGMDGIKFISPEKRVELSNSLILNGRASPIKKVYIPKSDKKFRPLEIPNIEDRAKQFLVLMVLELQWEAKFESNSYGFRPGRSRHDAIEAIFIAINQKPKFFLDADIQRCFNEINHDALLSKLETFPLIEKQIKSWLKAGVLENDVIVPNEKGTPQGSLVSPLLMNIALHGLENAVVNFMKGLKTKGDDGKYIVKRRRARSINTIKYADDFVILHEHPLVVKECKKFVQNFLSIIGLTLNENKTHIGRTLDWFEEKPPGLYFLGFNIRQYKIGKYAIRKTKAALPYRTLICPSKSKVKEHYKSIKEILKKLKKQKCL</sequence>
<dbReference type="PROSITE" id="PS50878">
    <property type="entry name" value="RT_POL"/>
    <property type="match status" value="1"/>
</dbReference>
<dbReference type="InterPro" id="IPR000477">
    <property type="entry name" value="RT_dom"/>
</dbReference>
<protein>
    <recommendedName>
        <fullName evidence="1">Reverse transcriptase domain-containing protein</fullName>
    </recommendedName>
</protein>
<dbReference type="InterPro" id="IPR025960">
    <property type="entry name" value="RVT_N"/>
</dbReference>